<comment type="caution">
    <text evidence="2">The sequence shown here is derived from an EMBL/GenBank/DDBJ whole genome shotgun (WGS) entry which is preliminary data.</text>
</comment>
<keyword evidence="2" id="KW-0808">Transferase</keyword>
<proteinExistence type="predicted"/>
<gene>
    <name evidence="2" type="ORF">PAT3040_05596</name>
</gene>
<name>A0A2R5EVY9_9BACL</name>
<evidence type="ECO:0000313" key="3">
    <source>
        <dbReference type="Proteomes" id="UP000245202"/>
    </source>
</evidence>
<evidence type="ECO:0000259" key="1">
    <source>
        <dbReference type="PROSITE" id="PS51186"/>
    </source>
</evidence>
<keyword evidence="3" id="KW-1185">Reference proteome</keyword>
<dbReference type="PANTHER" id="PTHR43451">
    <property type="entry name" value="ACETYLTRANSFERASE (GNAT) FAMILY PROTEIN"/>
    <property type="match status" value="1"/>
</dbReference>
<feature type="domain" description="N-acetyltransferase" evidence="1">
    <location>
        <begin position="1"/>
        <end position="157"/>
    </location>
</feature>
<organism evidence="2 3">
    <name type="scientific">Paenibacillus agaridevorans</name>
    <dbReference type="NCBI Taxonomy" id="171404"/>
    <lineage>
        <taxon>Bacteria</taxon>
        <taxon>Bacillati</taxon>
        <taxon>Bacillota</taxon>
        <taxon>Bacilli</taxon>
        <taxon>Bacillales</taxon>
        <taxon>Paenibacillaceae</taxon>
        <taxon>Paenibacillus</taxon>
    </lineage>
</organism>
<protein>
    <submittedName>
        <fullName evidence="2">Acetyltransferase</fullName>
    </submittedName>
</protein>
<evidence type="ECO:0000313" key="2">
    <source>
        <dbReference type="EMBL" id="GBG10830.1"/>
    </source>
</evidence>
<dbReference type="AlphaFoldDB" id="A0A2R5EVY9"/>
<dbReference type="Pfam" id="PF13673">
    <property type="entry name" value="Acetyltransf_10"/>
    <property type="match status" value="1"/>
</dbReference>
<dbReference type="InterPro" id="IPR052564">
    <property type="entry name" value="N-acetyltrans/Recomb-assoc"/>
</dbReference>
<dbReference type="PANTHER" id="PTHR43451:SF1">
    <property type="entry name" value="ACETYLTRANSFERASE"/>
    <property type="match status" value="1"/>
</dbReference>
<dbReference type="PROSITE" id="PS51186">
    <property type="entry name" value="GNAT"/>
    <property type="match status" value="1"/>
</dbReference>
<dbReference type="CDD" id="cd04301">
    <property type="entry name" value="NAT_SF"/>
    <property type="match status" value="1"/>
</dbReference>
<reference evidence="2 3" key="1">
    <citation type="submission" date="2017-08" db="EMBL/GenBank/DDBJ databases">
        <title>Substantial Increase in Enzyme Production by Combined Drug-Resistance Mutations in Paenibacillus agaridevorans.</title>
        <authorList>
            <person name="Tanaka Y."/>
            <person name="Funane K."/>
            <person name="Hosaka T."/>
            <person name="Shiwa Y."/>
            <person name="Fujita N."/>
            <person name="Miyazaki T."/>
            <person name="Yoshikawa H."/>
            <person name="Murakami K."/>
            <person name="Kasahara K."/>
            <person name="Inaoka T."/>
            <person name="Hiraga Y."/>
            <person name="Ochi K."/>
        </authorList>
    </citation>
    <scope>NUCLEOTIDE SEQUENCE [LARGE SCALE GENOMIC DNA]</scope>
    <source>
        <strain evidence="2 3">T-3040</strain>
    </source>
</reference>
<dbReference type="InterPro" id="IPR000182">
    <property type="entry name" value="GNAT_dom"/>
</dbReference>
<accession>A0A2R5EVY9</accession>
<dbReference type="Proteomes" id="UP000245202">
    <property type="component" value="Unassembled WGS sequence"/>
</dbReference>
<dbReference type="EMBL" id="BDQX01000356">
    <property type="protein sequence ID" value="GBG10830.1"/>
    <property type="molecule type" value="Genomic_DNA"/>
</dbReference>
<sequence length="157" mass="17591">MEIRGFQDSDIEEIITLFYDAVHTVNSRDYTREQLDAWAPAEDMERRAAAWLESMAANFTLVAVIEGALTGFADMTEHGHLERLFVHKDYQGRGIASVLVGKLEGEAGRLGLPTIDTDASVTARPFFERRGYVVVKEQAPVRNGIALRNYKMIKSLS</sequence>
<dbReference type="RefSeq" id="WP_108995246.1">
    <property type="nucleotide sequence ID" value="NZ_BDQX01000356.1"/>
</dbReference>
<dbReference type="SUPFAM" id="SSF55729">
    <property type="entry name" value="Acyl-CoA N-acyltransferases (Nat)"/>
    <property type="match status" value="1"/>
</dbReference>
<dbReference type="GO" id="GO:0016747">
    <property type="term" value="F:acyltransferase activity, transferring groups other than amino-acyl groups"/>
    <property type="evidence" value="ECO:0007669"/>
    <property type="project" value="InterPro"/>
</dbReference>
<dbReference type="InterPro" id="IPR016181">
    <property type="entry name" value="Acyl_CoA_acyltransferase"/>
</dbReference>
<dbReference type="Gene3D" id="3.40.630.30">
    <property type="match status" value="1"/>
</dbReference>